<feature type="domain" description="Large ribosomal subunit protein uL24 C-terminal" evidence="6">
    <location>
        <begin position="38"/>
        <end position="100"/>
    </location>
</feature>
<dbReference type="EMBL" id="PCTA01000003">
    <property type="protein sequence ID" value="PIP62164.1"/>
    <property type="molecule type" value="Genomic_DNA"/>
</dbReference>
<keyword evidence="5" id="KW-0699">rRNA-binding</keyword>
<dbReference type="Pfam" id="PF17136">
    <property type="entry name" value="ribosomal_L24"/>
    <property type="match status" value="1"/>
</dbReference>
<dbReference type="Gene3D" id="2.30.30.30">
    <property type="match status" value="1"/>
</dbReference>
<evidence type="ECO:0000256" key="3">
    <source>
        <dbReference type="ARBA" id="ARBA00023274"/>
    </source>
</evidence>
<keyword evidence="3 5" id="KW-0687">Ribonucleoprotein</keyword>
<dbReference type="AlphaFoldDB" id="A0A2H0BX37"/>
<proteinExistence type="inferred from homology"/>
<dbReference type="GO" id="GO:0006412">
    <property type="term" value="P:translation"/>
    <property type="evidence" value="ECO:0007669"/>
    <property type="project" value="UniProtKB-UniRule"/>
</dbReference>
<dbReference type="SUPFAM" id="SSF50104">
    <property type="entry name" value="Translation proteins SH3-like domain"/>
    <property type="match status" value="1"/>
</dbReference>
<gene>
    <name evidence="5 7" type="primary">rplX</name>
    <name evidence="7" type="ORF">COW99_00570</name>
</gene>
<keyword evidence="5" id="KW-0694">RNA-binding</keyword>
<dbReference type="Proteomes" id="UP000231246">
    <property type="component" value="Unassembled WGS sequence"/>
</dbReference>
<dbReference type="GO" id="GO:0019843">
    <property type="term" value="F:rRNA binding"/>
    <property type="evidence" value="ECO:0007669"/>
    <property type="project" value="UniProtKB-UniRule"/>
</dbReference>
<dbReference type="InterPro" id="IPR014722">
    <property type="entry name" value="Rib_uL2_dom2"/>
</dbReference>
<protein>
    <recommendedName>
        <fullName evidence="4 5">Large ribosomal subunit protein uL24</fullName>
    </recommendedName>
</protein>
<comment type="function">
    <text evidence="5">One of the proteins that surrounds the polypeptide exit tunnel on the outside of the subunit.</text>
</comment>
<dbReference type="GO" id="GO:1990904">
    <property type="term" value="C:ribonucleoprotein complex"/>
    <property type="evidence" value="ECO:0007669"/>
    <property type="project" value="UniProtKB-KW"/>
</dbReference>
<dbReference type="HAMAP" id="MF_01326_B">
    <property type="entry name" value="Ribosomal_uL24_B"/>
    <property type="match status" value="1"/>
</dbReference>
<comment type="subunit">
    <text evidence="5">Part of the 50S ribosomal subunit.</text>
</comment>
<dbReference type="NCBIfam" id="TIGR01079">
    <property type="entry name" value="rplX_bact"/>
    <property type="match status" value="1"/>
</dbReference>
<evidence type="ECO:0000313" key="8">
    <source>
        <dbReference type="Proteomes" id="UP000231246"/>
    </source>
</evidence>
<evidence type="ECO:0000256" key="5">
    <source>
        <dbReference type="HAMAP-Rule" id="MF_01326"/>
    </source>
</evidence>
<dbReference type="InterPro" id="IPR008991">
    <property type="entry name" value="Translation_prot_SH3-like_sf"/>
</dbReference>
<dbReference type="InterPro" id="IPR057264">
    <property type="entry name" value="Ribosomal_uL24_C"/>
</dbReference>
<evidence type="ECO:0000256" key="4">
    <source>
        <dbReference type="ARBA" id="ARBA00035206"/>
    </source>
</evidence>
<dbReference type="GO" id="GO:0005840">
    <property type="term" value="C:ribosome"/>
    <property type="evidence" value="ECO:0007669"/>
    <property type="project" value="UniProtKB-KW"/>
</dbReference>
<comment type="caution">
    <text evidence="7">The sequence shown here is derived from an EMBL/GenBank/DDBJ whole genome shotgun (WGS) entry which is preliminary data.</text>
</comment>
<evidence type="ECO:0000259" key="6">
    <source>
        <dbReference type="Pfam" id="PF17136"/>
    </source>
</evidence>
<sequence length="101" mass="11500">MRLRVNDTVVVLLGKDKGREEKIEKLIPKKGKIIVKGINMFKKHIKKTQDNEGGIIDITKPIDVSKVALKCPECGKSTRVGYTVIKNKKQRICRKCKKLIK</sequence>
<evidence type="ECO:0000256" key="1">
    <source>
        <dbReference type="ARBA" id="ARBA00010618"/>
    </source>
</evidence>
<reference evidence="7 8" key="1">
    <citation type="submission" date="2017-09" db="EMBL/GenBank/DDBJ databases">
        <title>Depth-based differentiation of microbial function through sediment-hosted aquifers and enrichment of novel symbionts in the deep terrestrial subsurface.</title>
        <authorList>
            <person name="Probst A.J."/>
            <person name="Ladd B."/>
            <person name="Jarett J.K."/>
            <person name="Geller-Mcgrath D.E."/>
            <person name="Sieber C.M."/>
            <person name="Emerson J.B."/>
            <person name="Anantharaman K."/>
            <person name="Thomas B.C."/>
            <person name="Malmstrom R."/>
            <person name="Stieglmeier M."/>
            <person name="Klingl A."/>
            <person name="Woyke T."/>
            <person name="Ryan C.M."/>
            <person name="Banfield J.F."/>
        </authorList>
    </citation>
    <scope>NUCLEOTIDE SEQUENCE [LARGE SCALE GENOMIC DNA]</scope>
    <source>
        <strain evidence="7">CG22_combo_CG10-13_8_21_14_all_38_20</strain>
    </source>
</reference>
<organism evidence="7 8">
    <name type="scientific">Candidatus Roizmanbacteria bacterium CG22_combo_CG10-13_8_21_14_all_38_20</name>
    <dbReference type="NCBI Taxonomy" id="1974862"/>
    <lineage>
        <taxon>Bacteria</taxon>
        <taxon>Candidatus Roizmaniibacteriota</taxon>
    </lineage>
</organism>
<dbReference type="CDD" id="cd06089">
    <property type="entry name" value="KOW_RPL26"/>
    <property type="match status" value="1"/>
</dbReference>
<comment type="function">
    <text evidence="5">One of two assembly initiator proteins, it binds directly to the 5'-end of the 23S rRNA, where it nucleates assembly of the 50S subunit.</text>
</comment>
<dbReference type="GO" id="GO:0003735">
    <property type="term" value="F:structural constituent of ribosome"/>
    <property type="evidence" value="ECO:0007669"/>
    <property type="project" value="InterPro"/>
</dbReference>
<keyword evidence="2 5" id="KW-0689">Ribosomal protein</keyword>
<dbReference type="InterPro" id="IPR041988">
    <property type="entry name" value="Ribosomal_uL24_KOW"/>
</dbReference>
<evidence type="ECO:0000256" key="2">
    <source>
        <dbReference type="ARBA" id="ARBA00022980"/>
    </source>
</evidence>
<dbReference type="InterPro" id="IPR003256">
    <property type="entry name" value="Ribosomal_uL24"/>
</dbReference>
<accession>A0A2H0BX37</accession>
<name>A0A2H0BX37_9BACT</name>
<comment type="similarity">
    <text evidence="1 5">Belongs to the universal ribosomal protein uL24 family.</text>
</comment>
<evidence type="ECO:0000313" key="7">
    <source>
        <dbReference type="EMBL" id="PIP62164.1"/>
    </source>
</evidence>
<dbReference type="PANTHER" id="PTHR12903">
    <property type="entry name" value="MITOCHONDRIAL RIBOSOMAL PROTEIN L24"/>
    <property type="match status" value="1"/>
</dbReference>